<dbReference type="STRING" id="338188.ERS852397_01943"/>
<dbReference type="AlphaFoldDB" id="A0A174EW71"/>
<proteinExistence type="predicted"/>
<evidence type="ECO:0000313" key="2">
    <source>
        <dbReference type="Proteomes" id="UP000095517"/>
    </source>
</evidence>
<reference evidence="1 2" key="1">
    <citation type="submission" date="2015-09" db="EMBL/GenBank/DDBJ databases">
        <authorList>
            <consortium name="Pathogen Informatics"/>
        </authorList>
    </citation>
    <scope>NUCLEOTIDE SEQUENCE [LARGE SCALE GENOMIC DNA]</scope>
    <source>
        <strain evidence="1 2">2789STDY5608840</strain>
    </source>
</reference>
<accession>A0A174EW71</accession>
<sequence>MQEEFSIYIGIMLLTEVPRHSEYDEAFLLSGYSNF</sequence>
<gene>
    <name evidence="1" type="ORF">ERS852397_01943</name>
</gene>
<dbReference type="Proteomes" id="UP000095517">
    <property type="component" value="Unassembled WGS sequence"/>
</dbReference>
<protein>
    <submittedName>
        <fullName evidence="1">Uncharacterized protein</fullName>
    </submittedName>
</protein>
<evidence type="ECO:0000313" key="1">
    <source>
        <dbReference type="EMBL" id="CUO40270.1"/>
    </source>
</evidence>
<organism evidence="1 2">
    <name type="scientific">Bacteroides finegoldii</name>
    <dbReference type="NCBI Taxonomy" id="338188"/>
    <lineage>
        <taxon>Bacteria</taxon>
        <taxon>Pseudomonadati</taxon>
        <taxon>Bacteroidota</taxon>
        <taxon>Bacteroidia</taxon>
        <taxon>Bacteroidales</taxon>
        <taxon>Bacteroidaceae</taxon>
        <taxon>Bacteroides</taxon>
    </lineage>
</organism>
<dbReference type="EMBL" id="CYZH01000009">
    <property type="protein sequence ID" value="CUO40270.1"/>
    <property type="molecule type" value="Genomic_DNA"/>
</dbReference>
<name>A0A174EW71_9BACE</name>